<proteinExistence type="inferred from homology"/>
<comment type="caution">
    <text evidence="7">The sequence shown here is derived from an EMBL/GenBank/DDBJ whole genome shotgun (WGS) entry which is preliminary data.</text>
</comment>
<dbReference type="InterPro" id="IPR000073">
    <property type="entry name" value="AB_hydrolase_1"/>
</dbReference>
<keyword evidence="3 5" id="KW-0093">Biotin biosynthesis</keyword>
<sequence>MFFRSMVQVADQGKPQLVLLHGWGMNQAVWQQWLPLLQQDWQVQALDLPGFGLSRQCPKPYNLAALVELLQPQLPARAVLCGWSLGGLVAIELARRFPQQVQALALLAASPCFMAQSDWPGMSARIFTQFQQQLSHNIAQTIQRFLAIQALGSPSAKEDIKQLRQAILQLPEPQPEAVLGGLELLQHGDLRAELARLPLPVYAAFGRLDTLVPSAAEQALQQLVPSAQTHCFAHASHAPFISHPAESAAWLLHCQQQLPA</sequence>
<dbReference type="EC" id="3.1.1.85" evidence="5"/>
<comment type="subcellular location">
    <subcellularLocation>
        <location evidence="5">Cytoplasm</location>
    </subcellularLocation>
</comment>
<feature type="domain" description="AB hydrolase-1" evidence="6">
    <location>
        <begin position="17"/>
        <end position="244"/>
    </location>
</feature>
<feature type="binding site" evidence="5">
    <location>
        <begin position="145"/>
        <end position="149"/>
    </location>
    <ligand>
        <name>substrate</name>
    </ligand>
</feature>
<evidence type="ECO:0000256" key="5">
    <source>
        <dbReference type="HAMAP-Rule" id="MF_01260"/>
    </source>
</evidence>
<evidence type="ECO:0000256" key="1">
    <source>
        <dbReference type="ARBA" id="ARBA00022487"/>
    </source>
</evidence>
<evidence type="ECO:0000313" key="8">
    <source>
        <dbReference type="Proteomes" id="UP001236258"/>
    </source>
</evidence>
<dbReference type="HAMAP" id="MF_01260">
    <property type="entry name" value="Carboxylester"/>
    <property type="match status" value="1"/>
</dbReference>
<dbReference type="EMBL" id="JAUZVY010000007">
    <property type="protein sequence ID" value="MDP4530332.1"/>
    <property type="molecule type" value="Genomic_DNA"/>
</dbReference>
<accession>A0ABT9GTM5</accession>
<keyword evidence="1 5" id="KW-0719">Serine esterase</keyword>
<organism evidence="7 8">
    <name type="scientific">Alkalimonas delamerensis</name>
    <dbReference type="NCBI Taxonomy" id="265981"/>
    <lineage>
        <taxon>Bacteria</taxon>
        <taxon>Pseudomonadati</taxon>
        <taxon>Pseudomonadota</taxon>
        <taxon>Gammaproteobacteria</taxon>
        <taxon>Alkalimonas</taxon>
    </lineage>
</organism>
<evidence type="ECO:0000313" key="7">
    <source>
        <dbReference type="EMBL" id="MDP4530332.1"/>
    </source>
</evidence>
<dbReference type="NCBIfam" id="TIGR01738">
    <property type="entry name" value="bioH"/>
    <property type="match status" value="1"/>
</dbReference>
<dbReference type="SUPFAM" id="SSF53474">
    <property type="entry name" value="alpha/beta-Hydrolases"/>
    <property type="match status" value="1"/>
</dbReference>
<feature type="binding site" evidence="5">
    <location>
        <position position="237"/>
    </location>
    <ligand>
        <name>substrate</name>
    </ligand>
</feature>
<dbReference type="RefSeq" id="WP_305946352.1">
    <property type="nucleotide sequence ID" value="NZ_JAUZVY010000007.1"/>
</dbReference>
<protein>
    <recommendedName>
        <fullName evidence="5">Pimeloyl-[acyl-carrier protein] methyl ester esterase</fullName>
        <ecNumber evidence="5">3.1.1.85</ecNumber>
    </recommendedName>
    <alternativeName>
        <fullName evidence="5">Biotin synthesis protein BioH</fullName>
    </alternativeName>
    <alternativeName>
        <fullName evidence="5">Carboxylesterase BioH</fullName>
    </alternativeName>
</protein>
<keyword evidence="4 5" id="KW-0378">Hydrolase</keyword>
<feature type="active site" description="Nucleophile" evidence="5">
    <location>
        <position position="84"/>
    </location>
</feature>
<comment type="pathway">
    <text evidence="5">Cofactor biosynthesis; biotin biosynthesis.</text>
</comment>
<dbReference type="InterPro" id="IPR050266">
    <property type="entry name" value="AB_hydrolase_sf"/>
</dbReference>
<name>A0ABT9GTM5_9GAMM</name>
<feature type="active site" evidence="5">
    <location>
        <position position="237"/>
    </location>
</feature>
<dbReference type="Proteomes" id="UP001236258">
    <property type="component" value="Unassembled WGS sequence"/>
</dbReference>
<dbReference type="GO" id="GO:0090499">
    <property type="term" value="F:pimelyl-[acyl-carrier protein] methyl ester esterase activity"/>
    <property type="evidence" value="ECO:0007669"/>
    <property type="project" value="UniProtKB-EC"/>
</dbReference>
<evidence type="ECO:0000256" key="4">
    <source>
        <dbReference type="ARBA" id="ARBA00022801"/>
    </source>
</evidence>
<reference evidence="7 8" key="1">
    <citation type="submission" date="2023-08" db="EMBL/GenBank/DDBJ databases">
        <authorList>
            <person name="Joshi A."/>
            <person name="Thite S."/>
        </authorList>
    </citation>
    <scope>NUCLEOTIDE SEQUENCE [LARGE SCALE GENOMIC DNA]</scope>
    <source>
        <strain evidence="7 8">1E1</strain>
    </source>
</reference>
<dbReference type="Gene3D" id="3.40.50.1820">
    <property type="entry name" value="alpha/beta hydrolase"/>
    <property type="match status" value="1"/>
</dbReference>
<evidence type="ECO:0000256" key="2">
    <source>
        <dbReference type="ARBA" id="ARBA00022490"/>
    </source>
</evidence>
<keyword evidence="8" id="KW-1185">Reference proteome</keyword>
<gene>
    <name evidence="5 7" type="primary">bioH</name>
    <name evidence="7" type="ORF">Q3O59_14975</name>
</gene>
<dbReference type="InterPro" id="IPR010076">
    <property type="entry name" value="BioH"/>
</dbReference>
<keyword evidence="2 5" id="KW-0963">Cytoplasm</keyword>
<comment type="function">
    <text evidence="5">The physiological role of BioH is to remove the methyl group introduced by BioC when the pimeloyl moiety is complete. It allows to synthesize pimeloyl-ACP via the fatty acid synthetic pathway through the hydrolysis of the ester bonds of pimeloyl-ACP esters.</text>
</comment>
<dbReference type="PANTHER" id="PTHR43798:SF31">
    <property type="entry name" value="AB HYDROLASE SUPERFAMILY PROTEIN YCLE"/>
    <property type="match status" value="1"/>
</dbReference>
<feature type="binding site" evidence="5">
    <location>
        <begin position="84"/>
        <end position="85"/>
    </location>
    <ligand>
        <name>substrate</name>
    </ligand>
</feature>
<comment type="subunit">
    <text evidence="5">Monomer.</text>
</comment>
<evidence type="ECO:0000259" key="6">
    <source>
        <dbReference type="Pfam" id="PF00561"/>
    </source>
</evidence>
<dbReference type="Pfam" id="PF00561">
    <property type="entry name" value="Abhydrolase_1"/>
    <property type="match status" value="1"/>
</dbReference>
<evidence type="ECO:0000256" key="3">
    <source>
        <dbReference type="ARBA" id="ARBA00022756"/>
    </source>
</evidence>
<feature type="binding site" evidence="5">
    <location>
        <position position="23"/>
    </location>
    <ligand>
        <name>substrate</name>
    </ligand>
</feature>
<comment type="catalytic activity">
    <reaction evidence="5">
        <text>6-carboxyhexanoyl-[ACP] methyl ester + H2O = 6-carboxyhexanoyl-[ACP] + methanol + H(+)</text>
        <dbReference type="Rhea" id="RHEA:42700"/>
        <dbReference type="Rhea" id="RHEA-COMP:9955"/>
        <dbReference type="Rhea" id="RHEA-COMP:10186"/>
        <dbReference type="ChEBI" id="CHEBI:15377"/>
        <dbReference type="ChEBI" id="CHEBI:15378"/>
        <dbReference type="ChEBI" id="CHEBI:17790"/>
        <dbReference type="ChEBI" id="CHEBI:78846"/>
        <dbReference type="ChEBI" id="CHEBI:82735"/>
        <dbReference type="EC" id="3.1.1.85"/>
    </reaction>
</comment>
<dbReference type="PANTHER" id="PTHR43798">
    <property type="entry name" value="MONOACYLGLYCEROL LIPASE"/>
    <property type="match status" value="1"/>
</dbReference>
<dbReference type="InterPro" id="IPR029058">
    <property type="entry name" value="AB_hydrolase_fold"/>
</dbReference>
<feature type="active site" evidence="5">
    <location>
        <position position="209"/>
    </location>
</feature>
<dbReference type="PRINTS" id="PR00111">
    <property type="entry name" value="ABHYDROLASE"/>
</dbReference>
<comment type="similarity">
    <text evidence="5">Belongs to the AB hydrolase superfamily. Carboxylesterase BioH family.</text>
</comment>